<sequence length="198" mass="20958">MNTICNRLFKNIVAATVLLTVSLSAQSSLIVGNEAIERTYADGWSNFVVGLTSEIFNQDAIVKSWEVFTHNEGTLGLLLLRGIGGDDYKIIGTDFEVVNAGLNVFDFNPDSGSDFVRAGDILGLYIGTAKVAYEHGLGDSVGWCAGGVCYNPTVGDIVTIAGNDRTYSANVTAVSAPATALILSLGLIAMSLRSRRTV</sequence>
<keyword evidence="2" id="KW-0732">Signal</keyword>
<reference evidence="4" key="1">
    <citation type="submission" date="2016-02" db="EMBL/GenBank/DDBJ databases">
        <authorList>
            <person name="Schultz-Johansen M."/>
            <person name="Glaring M.A."/>
            <person name="Bech P.K."/>
            <person name="Stougaard P."/>
        </authorList>
    </citation>
    <scope>NUCLEOTIDE SEQUENCE [LARGE SCALE GENOMIC DNA]</scope>
    <source>
        <strain evidence="4">S66</strain>
    </source>
</reference>
<dbReference type="AlphaFoldDB" id="A0A136A4A7"/>
<keyword evidence="1" id="KW-1133">Transmembrane helix</keyword>
<feature type="chain" id="PRO_5007469636" description="PEP-CTERM protein-sorting domain-containing protein" evidence="2">
    <location>
        <begin position="26"/>
        <end position="198"/>
    </location>
</feature>
<evidence type="ECO:0000256" key="2">
    <source>
        <dbReference type="SAM" id="SignalP"/>
    </source>
</evidence>
<evidence type="ECO:0000313" key="3">
    <source>
        <dbReference type="EMBL" id="KXI30054.1"/>
    </source>
</evidence>
<feature type="signal peptide" evidence="2">
    <location>
        <begin position="1"/>
        <end position="25"/>
    </location>
</feature>
<evidence type="ECO:0000313" key="4">
    <source>
        <dbReference type="Proteomes" id="UP000070299"/>
    </source>
</evidence>
<evidence type="ECO:0000256" key="1">
    <source>
        <dbReference type="SAM" id="Phobius"/>
    </source>
</evidence>
<name>A0A136A4A7_9ALTE</name>
<dbReference type="Proteomes" id="UP000070299">
    <property type="component" value="Unassembled WGS sequence"/>
</dbReference>
<keyword evidence="4" id="KW-1185">Reference proteome</keyword>
<keyword evidence="1" id="KW-0812">Transmembrane</keyword>
<feature type="transmembrane region" description="Helical" evidence="1">
    <location>
        <begin position="173"/>
        <end position="192"/>
    </location>
</feature>
<organism evidence="3 4">
    <name type="scientific">Paraglaciecola hydrolytica</name>
    <dbReference type="NCBI Taxonomy" id="1799789"/>
    <lineage>
        <taxon>Bacteria</taxon>
        <taxon>Pseudomonadati</taxon>
        <taxon>Pseudomonadota</taxon>
        <taxon>Gammaproteobacteria</taxon>
        <taxon>Alteromonadales</taxon>
        <taxon>Alteromonadaceae</taxon>
        <taxon>Paraglaciecola</taxon>
    </lineage>
</organism>
<protein>
    <recommendedName>
        <fullName evidence="5">PEP-CTERM protein-sorting domain-containing protein</fullName>
    </recommendedName>
</protein>
<keyword evidence="1" id="KW-0472">Membrane</keyword>
<accession>A0A136A4A7</accession>
<dbReference type="EMBL" id="LSNE01000003">
    <property type="protein sequence ID" value="KXI30054.1"/>
    <property type="molecule type" value="Genomic_DNA"/>
</dbReference>
<gene>
    <name evidence="3" type="ORF">AX660_08615</name>
</gene>
<evidence type="ECO:0008006" key="5">
    <source>
        <dbReference type="Google" id="ProtNLM"/>
    </source>
</evidence>
<comment type="caution">
    <text evidence="3">The sequence shown here is derived from an EMBL/GenBank/DDBJ whole genome shotgun (WGS) entry which is preliminary data.</text>
</comment>
<proteinExistence type="predicted"/>
<dbReference type="RefSeq" id="WP_068373752.1">
    <property type="nucleotide sequence ID" value="NZ_LSNE01000003.1"/>
</dbReference>